<dbReference type="Gene3D" id="2.90.10.30">
    <property type="match status" value="1"/>
</dbReference>
<feature type="domain" description="Bulb-type lectin" evidence="1">
    <location>
        <begin position="16"/>
        <end position="137"/>
    </location>
</feature>
<dbReference type="VEuPathDB" id="FungiDB:AMAG_12821"/>
<proteinExistence type="predicted"/>
<name>A0A0L0T258_ALLM3</name>
<dbReference type="PROSITE" id="PS50927">
    <property type="entry name" value="BULB_LECTIN"/>
    <property type="match status" value="1"/>
</dbReference>
<evidence type="ECO:0000313" key="3">
    <source>
        <dbReference type="Proteomes" id="UP000054350"/>
    </source>
</evidence>
<dbReference type="SUPFAM" id="SSF51110">
    <property type="entry name" value="alpha-D-mannose-specific plant lectins"/>
    <property type="match status" value="1"/>
</dbReference>
<dbReference type="Proteomes" id="UP000054350">
    <property type="component" value="Unassembled WGS sequence"/>
</dbReference>
<sequence length="161" mass="18398">MPRGWSHTHHLSSLNFMISHIWNHLYSGEYISSDNGKYHLVMEPSGDLALYDSWLWIPSNRLWCSNSAGKGDGGPYTLELNMTPTADRSLYVTDKSGKVVWDIGVKKVPKLHYVYMQDDGRVTVSDLFQTEFFYTIESTAAPKEKCHGTFEETVLPYIRDA</sequence>
<dbReference type="InterPro" id="IPR001480">
    <property type="entry name" value="Bulb-type_lectin_dom"/>
</dbReference>
<dbReference type="OrthoDB" id="1884773at2759"/>
<reference evidence="3" key="2">
    <citation type="submission" date="2009-11" db="EMBL/GenBank/DDBJ databases">
        <title>The Genome Sequence of Allomyces macrogynus strain ATCC 38327.</title>
        <authorList>
            <consortium name="The Broad Institute Genome Sequencing Platform"/>
            <person name="Russ C."/>
            <person name="Cuomo C."/>
            <person name="Shea T."/>
            <person name="Young S.K."/>
            <person name="Zeng Q."/>
            <person name="Koehrsen M."/>
            <person name="Haas B."/>
            <person name="Borodovsky M."/>
            <person name="Guigo R."/>
            <person name="Alvarado L."/>
            <person name="Berlin A."/>
            <person name="Borenstein D."/>
            <person name="Chen Z."/>
            <person name="Engels R."/>
            <person name="Freedman E."/>
            <person name="Gellesch M."/>
            <person name="Goldberg J."/>
            <person name="Griggs A."/>
            <person name="Gujja S."/>
            <person name="Heiman D."/>
            <person name="Hepburn T."/>
            <person name="Howarth C."/>
            <person name="Jen D."/>
            <person name="Larson L."/>
            <person name="Lewis B."/>
            <person name="Mehta T."/>
            <person name="Park D."/>
            <person name="Pearson M."/>
            <person name="Roberts A."/>
            <person name="Saif S."/>
            <person name="Shenoy N."/>
            <person name="Sisk P."/>
            <person name="Stolte C."/>
            <person name="Sykes S."/>
            <person name="Walk T."/>
            <person name="White J."/>
            <person name="Yandava C."/>
            <person name="Burger G."/>
            <person name="Gray M.W."/>
            <person name="Holland P.W.H."/>
            <person name="King N."/>
            <person name="Lang F.B.F."/>
            <person name="Roger A.J."/>
            <person name="Ruiz-Trillo I."/>
            <person name="Lander E."/>
            <person name="Nusbaum C."/>
        </authorList>
    </citation>
    <scope>NUCLEOTIDE SEQUENCE [LARGE SCALE GENOMIC DNA]</scope>
    <source>
        <strain evidence="3">ATCC 38327</strain>
    </source>
</reference>
<accession>A0A0L0T258</accession>
<dbReference type="InterPro" id="IPR036426">
    <property type="entry name" value="Bulb-type_lectin_dom_sf"/>
</dbReference>
<dbReference type="EMBL" id="GG745357">
    <property type="protein sequence ID" value="KNE68654.1"/>
    <property type="molecule type" value="Genomic_DNA"/>
</dbReference>
<evidence type="ECO:0000259" key="1">
    <source>
        <dbReference type="PROSITE" id="PS50927"/>
    </source>
</evidence>
<reference evidence="2 3" key="1">
    <citation type="submission" date="2009-11" db="EMBL/GenBank/DDBJ databases">
        <title>Annotation of Allomyces macrogynus ATCC 38327.</title>
        <authorList>
            <consortium name="The Broad Institute Genome Sequencing Platform"/>
            <person name="Russ C."/>
            <person name="Cuomo C."/>
            <person name="Burger G."/>
            <person name="Gray M.W."/>
            <person name="Holland P.W.H."/>
            <person name="King N."/>
            <person name="Lang F.B.F."/>
            <person name="Roger A.J."/>
            <person name="Ruiz-Trillo I."/>
            <person name="Young S.K."/>
            <person name="Zeng Q."/>
            <person name="Gargeya S."/>
            <person name="Fitzgerald M."/>
            <person name="Haas B."/>
            <person name="Abouelleil A."/>
            <person name="Alvarado L."/>
            <person name="Arachchi H.M."/>
            <person name="Berlin A."/>
            <person name="Chapman S.B."/>
            <person name="Gearin G."/>
            <person name="Goldberg J."/>
            <person name="Griggs A."/>
            <person name="Gujja S."/>
            <person name="Hansen M."/>
            <person name="Heiman D."/>
            <person name="Howarth C."/>
            <person name="Larimer J."/>
            <person name="Lui A."/>
            <person name="MacDonald P.J.P."/>
            <person name="McCowen C."/>
            <person name="Montmayeur A."/>
            <person name="Murphy C."/>
            <person name="Neiman D."/>
            <person name="Pearson M."/>
            <person name="Priest M."/>
            <person name="Roberts A."/>
            <person name="Saif S."/>
            <person name="Shea T."/>
            <person name="Sisk P."/>
            <person name="Stolte C."/>
            <person name="Sykes S."/>
            <person name="Wortman J."/>
            <person name="Nusbaum C."/>
            <person name="Birren B."/>
        </authorList>
    </citation>
    <scope>NUCLEOTIDE SEQUENCE [LARGE SCALE GENOMIC DNA]</scope>
    <source>
        <strain evidence="2 3">ATCC 38327</strain>
    </source>
</reference>
<dbReference type="AlphaFoldDB" id="A0A0L0T258"/>
<organism evidence="2 3">
    <name type="scientific">Allomyces macrogynus (strain ATCC 38327)</name>
    <name type="common">Allomyces javanicus var. macrogynus</name>
    <dbReference type="NCBI Taxonomy" id="578462"/>
    <lineage>
        <taxon>Eukaryota</taxon>
        <taxon>Fungi</taxon>
        <taxon>Fungi incertae sedis</taxon>
        <taxon>Blastocladiomycota</taxon>
        <taxon>Blastocladiomycetes</taxon>
        <taxon>Blastocladiales</taxon>
        <taxon>Blastocladiaceae</taxon>
        <taxon>Allomyces</taxon>
    </lineage>
</organism>
<protein>
    <recommendedName>
        <fullName evidence="1">Bulb-type lectin domain-containing protein</fullName>
    </recommendedName>
</protein>
<gene>
    <name evidence="2" type="ORF">AMAG_12821</name>
</gene>
<keyword evidence="3" id="KW-1185">Reference proteome</keyword>
<evidence type="ECO:0000313" key="2">
    <source>
        <dbReference type="EMBL" id="KNE68654.1"/>
    </source>
</evidence>